<evidence type="ECO:0000259" key="2">
    <source>
        <dbReference type="PROSITE" id="PS50937"/>
    </source>
</evidence>
<dbReference type="InterPro" id="IPR009061">
    <property type="entry name" value="DNA-bd_dom_put_sf"/>
</dbReference>
<reference evidence="4" key="1">
    <citation type="submission" date="2016-10" db="EMBL/GenBank/DDBJ databases">
        <authorList>
            <person name="Varghese N."/>
            <person name="Submissions S."/>
        </authorList>
    </citation>
    <scope>NUCLEOTIDE SEQUENCE [LARGE SCALE GENOMIC DNA]</scope>
    <source>
        <strain evidence="4">DSM 22017</strain>
    </source>
</reference>
<protein>
    <submittedName>
        <fullName evidence="3">DNA-binding transcriptional regulator, MerR family</fullName>
    </submittedName>
</protein>
<dbReference type="AlphaFoldDB" id="A0A1H4YE92"/>
<dbReference type="InterPro" id="IPR000551">
    <property type="entry name" value="MerR-type_HTH_dom"/>
</dbReference>
<dbReference type="RefSeq" id="WP_090971081.1">
    <property type="nucleotide sequence ID" value="NZ_FNRT01000002.1"/>
</dbReference>
<evidence type="ECO:0000256" key="1">
    <source>
        <dbReference type="ARBA" id="ARBA00023125"/>
    </source>
</evidence>
<dbReference type="PANTHER" id="PTHR30204">
    <property type="entry name" value="REDOX-CYCLING DRUG-SENSING TRANSCRIPTIONAL ACTIVATOR SOXR"/>
    <property type="match status" value="1"/>
</dbReference>
<dbReference type="EMBL" id="FNRT01000002">
    <property type="protein sequence ID" value="SED15560.1"/>
    <property type="molecule type" value="Genomic_DNA"/>
</dbReference>
<dbReference type="GO" id="GO:0003700">
    <property type="term" value="F:DNA-binding transcription factor activity"/>
    <property type="evidence" value="ECO:0007669"/>
    <property type="project" value="InterPro"/>
</dbReference>
<sequence>MDDVTTSATDSDRDSLIPDLDYEVPAEGVPIGRASELSGVGIEALRYYEREGLMLDATPRDPGGRRRFHEADLRWIAGLVMLRETGMPIADIRVIADLSRTAGTEAERLVHLEAHRRRVLADLARTQSHLAHIERKIASYRDVLAHRKDTPHS</sequence>
<feature type="domain" description="HTH merR-type" evidence="2">
    <location>
        <begin position="31"/>
        <end position="98"/>
    </location>
</feature>
<keyword evidence="4" id="KW-1185">Reference proteome</keyword>
<gene>
    <name evidence="3" type="ORF">SAMN04489844_3793</name>
</gene>
<evidence type="ECO:0000313" key="4">
    <source>
        <dbReference type="Proteomes" id="UP000198742"/>
    </source>
</evidence>
<proteinExistence type="predicted"/>
<dbReference type="PROSITE" id="PS50937">
    <property type="entry name" value="HTH_MERR_2"/>
    <property type="match status" value="1"/>
</dbReference>
<keyword evidence="1 3" id="KW-0238">DNA-binding</keyword>
<dbReference type="Pfam" id="PF13411">
    <property type="entry name" value="MerR_1"/>
    <property type="match status" value="1"/>
</dbReference>
<dbReference type="OrthoDB" id="9802039at2"/>
<dbReference type="InterPro" id="IPR047057">
    <property type="entry name" value="MerR_fam"/>
</dbReference>
<name>A0A1H4YE92_9ACTN</name>
<dbReference type="CDD" id="cd01109">
    <property type="entry name" value="HTH_YyaN"/>
    <property type="match status" value="1"/>
</dbReference>
<dbReference type="PANTHER" id="PTHR30204:SF98">
    <property type="entry name" value="HTH-TYPE TRANSCRIPTIONAL REGULATOR ADHR"/>
    <property type="match status" value="1"/>
</dbReference>
<dbReference type="SUPFAM" id="SSF46955">
    <property type="entry name" value="Putative DNA-binding domain"/>
    <property type="match status" value="1"/>
</dbReference>
<dbReference type="Gene3D" id="1.10.1660.10">
    <property type="match status" value="1"/>
</dbReference>
<accession>A0A1H4YE92</accession>
<dbReference type="SMART" id="SM00422">
    <property type="entry name" value="HTH_MERR"/>
    <property type="match status" value="1"/>
</dbReference>
<evidence type="ECO:0000313" key="3">
    <source>
        <dbReference type="EMBL" id="SED15560.1"/>
    </source>
</evidence>
<dbReference type="STRING" id="402596.SAMN04489844_3793"/>
<dbReference type="GO" id="GO:0003677">
    <property type="term" value="F:DNA binding"/>
    <property type="evidence" value="ECO:0007669"/>
    <property type="project" value="UniProtKB-KW"/>
</dbReference>
<dbReference type="Proteomes" id="UP000198742">
    <property type="component" value="Unassembled WGS sequence"/>
</dbReference>
<organism evidence="3 4">
    <name type="scientific">Nocardioides exalbidus</name>
    <dbReference type="NCBI Taxonomy" id="402596"/>
    <lineage>
        <taxon>Bacteria</taxon>
        <taxon>Bacillati</taxon>
        <taxon>Actinomycetota</taxon>
        <taxon>Actinomycetes</taxon>
        <taxon>Propionibacteriales</taxon>
        <taxon>Nocardioidaceae</taxon>
        <taxon>Nocardioides</taxon>
    </lineage>
</organism>